<comment type="similarity">
    <text evidence="1">Belongs to the oxygen-dependent FAD-linked oxidoreductase family.</text>
</comment>
<reference evidence="5" key="1">
    <citation type="submission" date="2023-03" db="EMBL/GenBank/DDBJ databases">
        <title>Massive genome expansion in bonnet fungi (Mycena s.s.) driven by repeated elements and novel gene families across ecological guilds.</title>
        <authorList>
            <consortium name="Lawrence Berkeley National Laboratory"/>
            <person name="Harder C.B."/>
            <person name="Miyauchi S."/>
            <person name="Viragh M."/>
            <person name="Kuo A."/>
            <person name="Thoen E."/>
            <person name="Andreopoulos B."/>
            <person name="Lu D."/>
            <person name="Skrede I."/>
            <person name="Drula E."/>
            <person name="Henrissat B."/>
            <person name="Morin E."/>
            <person name="Kohler A."/>
            <person name="Barry K."/>
            <person name="LaButti K."/>
            <person name="Morin E."/>
            <person name="Salamov A."/>
            <person name="Lipzen A."/>
            <person name="Mereny Z."/>
            <person name="Hegedus B."/>
            <person name="Baldrian P."/>
            <person name="Stursova M."/>
            <person name="Weitz H."/>
            <person name="Taylor A."/>
            <person name="Grigoriev I.V."/>
            <person name="Nagy L.G."/>
            <person name="Martin F."/>
            <person name="Kauserud H."/>
        </authorList>
    </citation>
    <scope>NUCLEOTIDE SEQUENCE</scope>
    <source>
        <strain evidence="5">9144</strain>
    </source>
</reference>
<evidence type="ECO:0000256" key="1">
    <source>
        <dbReference type="ARBA" id="ARBA00005466"/>
    </source>
</evidence>
<dbReference type="AlphaFoldDB" id="A0AAD6USJ2"/>
<evidence type="ECO:0000313" key="5">
    <source>
        <dbReference type="EMBL" id="KAJ7191199.1"/>
    </source>
</evidence>
<organism evidence="5 7">
    <name type="scientific">Mycena pura</name>
    <dbReference type="NCBI Taxonomy" id="153505"/>
    <lineage>
        <taxon>Eukaryota</taxon>
        <taxon>Fungi</taxon>
        <taxon>Dikarya</taxon>
        <taxon>Basidiomycota</taxon>
        <taxon>Agaricomycotina</taxon>
        <taxon>Agaricomycetes</taxon>
        <taxon>Agaricomycetidae</taxon>
        <taxon>Agaricales</taxon>
        <taxon>Marasmiineae</taxon>
        <taxon>Mycenaceae</taxon>
        <taxon>Mycena</taxon>
    </lineage>
</organism>
<evidence type="ECO:0000313" key="6">
    <source>
        <dbReference type="EMBL" id="KAJ7223366.1"/>
    </source>
</evidence>
<dbReference type="EMBL" id="JARJCW010000136">
    <property type="protein sequence ID" value="KAJ7191199.1"/>
    <property type="molecule type" value="Genomic_DNA"/>
</dbReference>
<feature type="non-terminal residue" evidence="5">
    <location>
        <position position="84"/>
    </location>
</feature>
<dbReference type="SUPFAM" id="SSF56176">
    <property type="entry name" value="FAD-binding/transporter-associated domain-like"/>
    <property type="match status" value="1"/>
</dbReference>
<evidence type="ECO:0000313" key="7">
    <source>
        <dbReference type="Proteomes" id="UP001219525"/>
    </source>
</evidence>
<comment type="caution">
    <text evidence="5">The sequence shown here is derived from an EMBL/GenBank/DDBJ whole genome shotgun (WGS) entry which is preliminary data.</text>
</comment>
<accession>A0AAD6USJ2</accession>
<proteinExistence type="inferred from homology"/>
<keyword evidence="2" id="KW-0285">Flavoprotein</keyword>
<keyword evidence="4" id="KW-0560">Oxidoreductase</keyword>
<dbReference type="EMBL" id="JARJCW010000006">
    <property type="protein sequence ID" value="KAJ7223366.1"/>
    <property type="molecule type" value="Genomic_DNA"/>
</dbReference>
<name>A0AAD6USJ2_9AGAR</name>
<dbReference type="GO" id="GO:0050660">
    <property type="term" value="F:flavin adenine dinucleotide binding"/>
    <property type="evidence" value="ECO:0007669"/>
    <property type="project" value="InterPro"/>
</dbReference>
<evidence type="ECO:0000256" key="3">
    <source>
        <dbReference type="ARBA" id="ARBA00022827"/>
    </source>
</evidence>
<dbReference type="InterPro" id="IPR036318">
    <property type="entry name" value="FAD-bd_PCMH-like_sf"/>
</dbReference>
<dbReference type="Proteomes" id="UP001219525">
    <property type="component" value="Unassembled WGS sequence"/>
</dbReference>
<sequence length="84" mass="8925">VGTGLLLGGGISFISPQYGWAADSLQQADVVLVNSTMVTINAHNPYKDLFQALKGGANEIVTRYVLYPVHAGTASDKNWYGGLI</sequence>
<protein>
    <submittedName>
        <fullName evidence="5">Uncharacterized protein</fullName>
    </submittedName>
</protein>
<feature type="non-terminal residue" evidence="5">
    <location>
        <position position="1"/>
    </location>
</feature>
<evidence type="ECO:0000256" key="4">
    <source>
        <dbReference type="ARBA" id="ARBA00023002"/>
    </source>
</evidence>
<evidence type="ECO:0000256" key="2">
    <source>
        <dbReference type="ARBA" id="ARBA00022630"/>
    </source>
</evidence>
<dbReference type="PANTHER" id="PTHR42973:SF13">
    <property type="entry name" value="FAD-BINDING PCMH-TYPE DOMAIN-CONTAINING PROTEIN"/>
    <property type="match status" value="1"/>
</dbReference>
<dbReference type="Gene3D" id="3.30.465.10">
    <property type="match status" value="1"/>
</dbReference>
<dbReference type="InterPro" id="IPR050416">
    <property type="entry name" value="FAD-linked_Oxidoreductase"/>
</dbReference>
<dbReference type="GO" id="GO:0016491">
    <property type="term" value="F:oxidoreductase activity"/>
    <property type="evidence" value="ECO:0007669"/>
    <property type="project" value="UniProtKB-KW"/>
</dbReference>
<keyword evidence="3" id="KW-0274">FAD</keyword>
<dbReference type="InterPro" id="IPR016169">
    <property type="entry name" value="FAD-bd_PCMH_sub2"/>
</dbReference>
<dbReference type="PANTHER" id="PTHR42973">
    <property type="entry name" value="BINDING OXIDOREDUCTASE, PUTATIVE (AFU_ORTHOLOGUE AFUA_1G17690)-RELATED"/>
    <property type="match status" value="1"/>
</dbReference>
<gene>
    <name evidence="5" type="ORF">GGX14DRAFT_327495</name>
    <name evidence="6" type="ORF">GGX14DRAFT_330298</name>
</gene>
<keyword evidence="7" id="KW-1185">Reference proteome</keyword>